<proteinExistence type="predicted"/>
<organism evidence="3 4">
    <name type="scientific">Enterococcus dongliensis</name>
    <dbReference type="NCBI Taxonomy" id="2559925"/>
    <lineage>
        <taxon>Bacteria</taxon>
        <taxon>Bacillati</taxon>
        <taxon>Bacillota</taxon>
        <taxon>Bacilli</taxon>
        <taxon>Lactobacillales</taxon>
        <taxon>Enterococcaceae</taxon>
        <taxon>Enterococcus</taxon>
    </lineage>
</organism>
<evidence type="ECO:0000313" key="4">
    <source>
        <dbReference type="Proteomes" id="UP001245561"/>
    </source>
</evidence>
<reference evidence="3 5" key="1">
    <citation type="submission" date="2023-03" db="EMBL/GenBank/DDBJ databases">
        <authorList>
            <person name="Shen W."/>
            <person name="Cai J."/>
        </authorList>
    </citation>
    <scope>NUCLEOTIDE SEQUENCE</scope>
    <source>
        <strain evidence="3">P55-2</strain>
        <strain evidence="2 5">P72-2</strain>
    </source>
</reference>
<dbReference type="Proteomes" id="UP001245561">
    <property type="component" value="Unassembled WGS sequence"/>
</dbReference>
<keyword evidence="5" id="KW-1185">Reference proteome</keyword>
<dbReference type="PROSITE" id="PS51257">
    <property type="entry name" value="PROKAR_LIPOPROTEIN"/>
    <property type="match status" value="1"/>
</dbReference>
<feature type="transmembrane region" description="Helical" evidence="1">
    <location>
        <begin position="21"/>
        <end position="40"/>
    </location>
</feature>
<evidence type="ECO:0000313" key="3">
    <source>
        <dbReference type="EMBL" id="MDT2636863.1"/>
    </source>
</evidence>
<name>A0AAP5KP39_9ENTE</name>
<dbReference type="Proteomes" id="UP001256547">
    <property type="component" value="Unassembled WGS sequence"/>
</dbReference>
<protein>
    <recommendedName>
        <fullName evidence="6">DUF2178 domain-containing protein</fullName>
    </recommendedName>
</protein>
<keyword evidence="1" id="KW-0812">Transmembrane</keyword>
<feature type="transmembrane region" description="Helical" evidence="1">
    <location>
        <begin position="106"/>
        <end position="125"/>
    </location>
</feature>
<keyword evidence="1" id="KW-1133">Transmembrane helix</keyword>
<dbReference type="EMBL" id="JARPYT010000005">
    <property type="protein sequence ID" value="MDT2636863.1"/>
    <property type="molecule type" value="Genomic_DNA"/>
</dbReference>
<accession>A0AAP5KP39</accession>
<evidence type="ECO:0008006" key="6">
    <source>
        <dbReference type="Google" id="ProtNLM"/>
    </source>
</evidence>
<dbReference type="EMBL" id="JARPYR010000004">
    <property type="protein sequence ID" value="MDT2596009.1"/>
    <property type="molecule type" value="Genomic_DNA"/>
</dbReference>
<dbReference type="Pfam" id="PF09946">
    <property type="entry name" value="DUF2178"/>
    <property type="match status" value="1"/>
</dbReference>
<comment type="caution">
    <text evidence="3">The sequence shown here is derived from an EMBL/GenBank/DDBJ whole genome shotgun (WGS) entry which is preliminary data.</text>
</comment>
<dbReference type="RefSeq" id="WP_137603511.1">
    <property type="nucleotide sequence ID" value="NZ_JARPYR010000004.1"/>
</dbReference>
<dbReference type="AlphaFoldDB" id="A0AAP5KP39"/>
<evidence type="ECO:0000313" key="2">
    <source>
        <dbReference type="EMBL" id="MDT2596009.1"/>
    </source>
</evidence>
<evidence type="ECO:0000256" key="1">
    <source>
        <dbReference type="SAM" id="Phobius"/>
    </source>
</evidence>
<sequence>MNKEATKSDQEYRKKLKRQNLIYLMIVIFMLACSGILFVGTTWYELAIKDRAVGFLLGFFLSLSVVFMIYIIRNRRAMNDSEKLKKQRIAKTDERNLEIASKALQITGYVMATVLVLLSLIGSFISKNLMFTASSLLYVFLTSYLICYVYFRKKL</sequence>
<dbReference type="InterPro" id="IPR019235">
    <property type="entry name" value="DUF2178_TM"/>
</dbReference>
<keyword evidence="1" id="KW-0472">Membrane</keyword>
<evidence type="ECO:0000313" key="5">
    <source>
        <dbReference type="Proteomes" id="UP001256547"/>
    </source>
</evidence>
<feature type="transmembrane region" description="Helical" evidence="1">
    <location>
        <begin position="131"/>
        <end position="151"/>
    </location>
</feature>
<feature type="transmembrane region" description="Helical" evidence="1">
    <location>
        <begin position="52"/>
        <end position="72"/>
    </location>
</feature>
<gene>
    <name evidence="3" type="ORF">P7D36_04975</name>
    <name evidence="2" type="ORF">P7D39_03090</name>
</gene>